<reference evidence="1" key="1">
    <citation type="submission" date="2021-01" db="EMBL/GenBank/DDBJ databases">
        <authorList>
            <person name="Sun Q."/>
        </authorList>
    </citation>
    <scope>NUCLEOTIDE SEQUENCE</scope>
    <source>
        <strain evidence="1">YIM B02566</strain>
    </source>
</reference>
<organism evidence="1 2">
    <name type="scientific">Taklimakanibacter albus</name>
    <dbReference type="NCBI Taxonomy" id="2800327"/>
    <lineage>
        <taxon>Bacteria</taxon>
        <taxon>Pseudomonadati</taxon>
        <taxon>Pseudomonadota</taxon>
        <taxon>Alphaproteobacteria</taxon>
        <taxon>Hyphomicrobiales</taxon>
        <taxon>Aestuariivirgaceae</taxon>
        <taxon>Taklimakanibacter</taxon>
    </lineage>
</organism>
<keyword evidence="1" id="KW-0547">Nucleotide-binding</keyword>
<name>A0ACC5R8A1_9HYPH</name>
<evidence type="ECO:0000313" key="2">
    <source>
        <dbReference type="Proteomes" id="UP000616151"/>
    </source>
</evidence>
<proteinExistence type="predicted"/>
<accession>A0ACC5R8A1</accession>
<dbReference type="EMBL" id="JAENHL010000007">
    <property type="protein sequence ID" value="MBK1868916.1"/>
    <property type="molecule type" value="Genomic_DNA"/>
</dbReference>
<keyword evidence="1" id="KW-0067">ATP-binding</keyword>
<gene>
    <name evidence="1" type="ORF">JHL16_21335</name>
</gene>
<sequence length="676" mass="72673">MSAPLLVVDNLHIAYRGDKGDVTVVKDFSLTLGSAETYGLVGESGSGKSTAAFALLGYLAEGGRIVSGSIKVNGAEITTLDEEGLRRLRGGDIAMVYQEPASALNPVLTIGRQLVEARLAHRPGSKAQALADAADMLTKVSIGDVQAMLRRYPHQLSGGQAQRVVIAMALLAEPKLLVLDEPTTGLDATVEAGVVDLIGELARKIGMGLLYISHNLALVGRICERVGVMYAGRVVEEGSTRDIFGRPRHPYTQALIACRPAVTEGTASRRLTVIPGQPPAPGIHIEGCAFVPRCPHAVPGRCDQAAAIAVKTLAGNHFVRCARADDDLAIAAVASEAETRPLPGPEVIRIEHLSKAYLPRNAFGLARRVDLAQLPKANDDISLSVRQSEILSVVGESGSGKSTLARILIGLEEASEGRVLLLDQDVARRRAWRRPRSLLRALQMVFQNPDSTLNPSHKVGAIIGRAVKRLGQIQGRQAITARVDELLAQVQLPQSFVGKYPHELSGGQRQRVGIARAFAGEPDIIIADEPVSALDVSVQAAIVNLLLDMQREAGTTFVFISHDLALVRHISDRVVVMFGGRIMEIGRPAEIFAPPYHPYTEALLQAAREGRRKVPAFDPAPPPRTGCRYAGRCPRRIDGLCEIKEPPRQATPDGHVIFCHLSWEQFGAAQTFSEGD</sequence>
<keyword evidence="2" id="KW-1185">Reference proteome</keyword>
<evidence type="ECO:0000313" key="1">
    <source>
        <dbReference type="EMBL" id="MBK1868916.1"/>
    </source>
</evidence>
<comment type="caution">
    <text evidence="1">The sequence shown here is derived from an EMBL/GenBank/DDBJ whole genome shotgun (WGS) entry which is preliminary data.</text>
</comment>
<dbReference type="Proteomes" id="UP000616151">
    <property type="component" value="Unassembled WGS sequence"/>
</dbReference>
<protein>
    <submittedName>
        <fullName evidence="1">ABC transporter ATP-binding protein</fullName>
    </submittedName>
</protein>